<dbReference type="InterPro" id="IPR017853">
    <property type="entry name" value="GH"/>
</dbReference>
<keyword evidence="4" id="KW-1185">Reference proteome</keyword>
<dbReference type="Proteomes" id="UP001280581">
    <property type="component" value="Unassembled WGS sequence"/>
</dbReference>
<dbReference type="GO" id="GO:0071966">
    <property type="term" value="P:fungal-type cell wall polysaccharide metabolic process"/>
    <property type="evidence" value="ECO:0007669"/>
    <property type="project" value="TreeGrafter"/>
</dbReference>
<accession>A0AAN6RHZ4</accession>
<feature type="chain" id="PRO_5042971633" description="Asl1-like glycosyl hydrolase catalytic domain-containing protein" evidence="1">
    <location>
        <begin position="20"/>
        <end position="264"/>
    </location>
</feature>
<protein>
    <recommendedName>
        <fullName evidence="2">Asl1-like glycosyl hydrolase catalytic domain-containing protein</fullName>
    </recommendedName>
</protein>
<reference evidence="3 4" key="1">
    <citation type="submission" date="2021-02" db="EMBL/GenBank/DDBJ databases">
        <title>Genome assembly of Pseudopithomyces chartarum.</title>
        <authorList>
            <person name="Jauregui R."/>
            <person name="Singh J."/>
            <person name="Voisey C."/>
        </authorList>
    </citation>
    <scope>NUCLEOTIDE SEQUENCE [LARGE SCALE GENOMIC DNA]</scope>
    <source>
        <strain evidence="3 4">AGR01</strain>
    </source>
</reference>
<sequence length="264" mass="28066">MLQSTLIAALAGLVSFSSAAPTTIQRRQGGGKRGLAFAKDTQDKANMFTGSGKISWGYDWEARAQNAPGFAVVPGVEFVPMLHDGGEMFMNAFDSDIQGALAAGSRHILSINEPDICCEGCGGACMDVPSTVAAHMAKIQPIADAHPDVIIVSPAYSNAGVGAMQEFLGACSGCRIDHVATHWYGPADVEAFKAHVQNVHDLTGKPVWVTEFQAQSGDQDQFLRDAVAWLDSTDFVYRYSYFSVEVSLTAGFSLTSTGDIFANA</sequence>
<gene>
    <name evidence="3" type="ORF">GRF29_77g1835775</name>
</gene>
<dbReference type="AlphaFoldDB" id="A0AAN6RHZ4"/>
<proteinExistence type="predicted"/>
<dbReference type="SUPFAM" id="SSF51445">
    <property type="entry name" value="(Trans)glycosidases"/>
    <property type="match status" value="1"/>
</dbReference>
<evidence type="ECO:0000259" key="2">
    <source>
        <dbReference type="Pfam" id="PF11790"/>
    </source>
</evidence>
<dbReference type="GO" id="GO:0009277">
    <property type="term" value="C:fungal-type cell wall"/>
    <property type="evidence" value="ECO:0007669"/>
    <property type="project" value="TreeGrafter"/>
</dbReference>
<evidence type="ECO:0000313" key="3">
    <source>
        <dbReference type="EMBL" id="KAK3208744.1"/>
    </source>
</evidence>
<evidence type="ECO:0000256" key="1">
    <source>
        <dbReference type="SAM" id="SignalP"/>
    </source>
</evidence>
<comment type="caution">
    <text evidence="3">The sequence shown here is derived from an EMBL/GenBank/DDBJ whole genome shotgun (WGS) entry which is preliminary data.</text>
</comment>
<dbReference type="InterPro" id="IPR024655">
    <property type="entry name" value="Asl1_glyco_hydro_catalytic"/>
</dbReference>
<evidence type="ECO:0000313" key="4">
    <source>
        <dbReference type="Proteomes" id="UP001280581"/>
    </source>
</evidence>
<dbReference type="Gene3D" id="3.20.20.80">
    <property type="entry name" value="Glycosidases"/>
    <property type="match status" value="1"/>
</dbReference>
<dbReference type="InterPro" id="IPR053183">
    <property type="entry name" value="ASL1"/>
</dbReference>
<feature type="signal peptide" evidence="1">
    <location>
        <begin position="1"/>
        <end position="19"/>
    </location>
</feature>
<dbReference type="Pfam" id="PF11790">
    <property type="entry name" value="Glyco_hydro_cc"/>
    <property type="match status" value="1"/>
</dbReference>
<name>A0AAN6RHZ4_9PLEO</name>
<dbReference type="PANTHER" id="PTHR34154:SF10">
    <property type="entry name" value="ASL1-LIKE GLYCOSYL HYDROLASE CATALYTIC DOMAIN-CONTAINING PROTEIN"/>
    <property type="match status" value="1"/>
</dbReference>
<organism evidence="3 4">
    <name type="scientific">Pseudopithomyces chartarum</name>
    <dbReference type="NCBI Taxonomy" id="1892770"/>
    <lineage>
        <taxon>Eukaryota</taxon>
        <taxon>Fungi</taxon>
        <taxon>Dikarya</taxon>
        <taxon>Ascomycota</taxon>
        <taxon>Pezizomycotina</taxon>
        <taxon>Dothideomycetes</taxon>
        <taxon>Pleosporomycetidae</taxon>
        <taxon>Pleosporales</taxon>
        <taxon>Massarineae</taxon>
        <taxon>Didymosphaeriaceae</taxon>
        <taxon>Pseudopithomyces</taxon>
    </lineage>
</organism>
<keyword evidence="1" id="KW-0732">Signal</keyword>
<dbReference type="PANTHER" id="PTHR34154">
    <property type="entry name" value="ALKALI-SENSITIVE LINKAGE PROTEIN 1"/>
    <property type="match status" value="1"/>
</dbReference>
<dbReference type="EMBL" id="WVTA01000007">
    <property type="protein sequence ID" value="KAK3208744.1"/>
    <property type="molecule type" value="Genomic_DNA"/>
</dbReference>
<feature type="domain" description="Asl1-like glycosyl hydrolase catalytic" evidence="2">
    <location>
        <begin position="34"/>
        <end position="245"/>
    </location>
</feature>